<dbReference type="PANTHER" id="PTHR27003">
    <property type="entry name" value="OS07G0166700 PROTEIN"/>
    <property type="match status" value="1"/>
</dbReference>
<dbReference type="InterPro" id="IPR001245">
    <property type="entry name" value="Ser-Thr/Tyr_kinase_cat_dom"/>
</dbReference>
<dbReference type="InterPro" id="IPR011009">
    <property type="entry name" value="Kinase-like_dom_sf"/>
</dbReference>
<reference evidence="2" key="1">
    <citation type="submission" date="2023-07" db="EMBL/GenBank/DDBJ databases">
        <title>draft genome sequence of fig (Ficus carica).</title>
        <authorList>
            <person name="Takahashi T."/>
            <person name="Nishimura K."/>
        </authorList>
    </citation>
    <scope>NUCLEOTIDE SEQUENCE</scope>
</reference>
<dbReference type="PANTHER" id="PTHR27003:SF59">
    <property type="entry name" value="PROTEIN KINASE DOMAIN-CONTAINING PROTEIN"/>
    <property type="match status" value="1"/>
</dbReference>
<dbReference type="GO" id="GO:0004714">
    <property type="term" value="F:transmembrane receptor protein tyrosine kinase activity"/>
    <property type="evidence" value="ECO:0007669"/>
    <property type="project" value="InterPro"/>
</dbReference>
<gene>
    <name evidence="2" type="ORF">TIFTF001_043258</name>
</gene>
<sequence>MILVYEFMEKGTLRDHLYDTRSKTQKPSKEPVLSWEQRLEICIDAAKGLNYLHTGSSEVIIHHDVKLTNILLDAEATVSKFSYKLLRYIDRGFKD</sequence>
<dbReference type="EMBL" id="BTGU01002718">
    <property type="protein sequence ID" value="GMN21221.1"/>
    <property type="molecule type" value="Genomic_DNA"/>
</dbReference>
<dbReference type="PROSITE" id="PS50011">
    <property type="entry name" value="PROTEIN_KINASE_DOM"/>
    <property type="match status" value="1"/>
</dbReference>
<dbReference type="GO" id="GO:0005886">
    <property type="term" value="C:plasma membrane"/>
    <property type="evidence" value="ECO:0007669"/>
    <property type="project" value="TreeGrafter"/>
</dbReference>
<dbReference type="GO" id="GO:0005524">
    <property type="term" value="F:ATP binding"/>
    <property type="evidence" value="ECO:0007669"/>
    <property type="project" value="InterPro"/>
</dbReference>
<dbReference type="AlphaFoldDB" id="A0AA88CLI2"/>
<evidence type="ECO:0000313" key="2">
    <source>
        <dbReference type="EMBL" id="GMN21221.1"/>
    </source>
</evidence>
<proteinExistence type="predicted"/>
<feature type="domain" description="Protein kinase" evidence="1">
    <location>
        <begin position="1"/>
        <end position="95"/>
    </location>
</feature>
<dbReference type="GO" id="GO:0009506">
    <property type="term" value="C:plasmodesma"/>
    <property type="evidence" value="ECO:0007669"/>
    <property type="project" value="TreeGrafter"/>
</dbReference>
<dbReference type="InterPro" id="IPR000719">
    <property type="entry name" value="Prot_kinase_dom"/>
</dbReference>
<keyword evidence="3" id="KW-1185">Reference proteome</keyword>
<dbReference type="Proteomes" id="UP001187192">
    <property type="component" value="Unassembled WGS sequence"/>
</dbReference>
<evidence type="ECO:0000313" key="3">
    <source>
        <dbReference type="Proteomes" id="UP001187192"/>
    </source>
</evidence>
<protein>
    <recommendedName>
        <fullName evidence="1">Protein kinase domain-containing protein</fullName>
    </recommendedName>
</protein>
<dbReference type="Pfam" id="PF07714">
    <property type="entry name" value="PK_Tyr_Ser-Thr"/>
    <property type="match status" value="1"/>
</dbReference>
<dbReference type="PROSITE" id="PS00108">
    <property type="entry name" value="PROTEIN_KINASE_ST"/>
    <property type="match status" value="1"/>
</dbReference>
<name>A0AA88CLI2_FICCA</name>
<dbReference type="SUPFAM" id="SSF56112">
    <property type="entry name" value="Protein kinase-like (PK-like)"/>
    <property type="match status" value="1"/>
</dbReference>
<accession>A0AA88CLI2</accession>
<comment type="caution">
    <text evidence="2">The sequence shown here is derived from an EMBL/GenBank/DDBJ whole genome shotgun (WGS) entry which is preliminary data.</text>
</comment>
<dbReference type="Gene3D" id="1.10.510.10">
    <property type="entry name" value="Transferase(Phosphotransferase) domain 1"/>
    <property type="match status" value="1"/>
</dbReference>
<organism evidence="2 3">
    <name type="scientific">Ficus carica</name>
    <name type="common">Common fig</name>
    <dbReference type="NCBI Taxonomy" id="3494"/>
    <lineage>
        <taxon>Eukaryota</taxon>
        <taxon>Viridiplantae</taxon>
        <taxon>Streptophyta</taxon>
        <taxon>Embryophyta</taxon>
        <taxon>Tracheophyta</taxon>
        <taxon>Spermatophyta</taxon>
        <taxon>Magnoliopsida</taxon>
        <taxon>eudicotyledons</taxon>
        <taxon>Gunneridae</taxon>
        <taxon>Pentapetalae</taxon>
        <taxon>rosids</taxon>
        <taxon>fabids</taxon>
        <taxon>Rosales</taxon>
        <taxon>Moraceae</taxon>
        <taxon>Ficeae</taxon>
        <taxon>Ficus</taxon>
    </lineage>
</organism>
<dbReference type="InterPro" id="IPR045272">
    <property type="entry name" value="ANXUR1/2-like"/>
</dbReference>
<dbReference type="InterPro" id="IPR008271">
    <property type="entry name" value="Ser/Thr_kinase_AS"/>
</dbReference>
<evidence type="ECO:0000259" key="1">
    <source>
        <dbReference type="PROSITE" id="PS50011"/>
    </source>
</evidence>